<reference evidence="1" key="1">
    <citation type="submission" date="2019-11" db="EMBL/GenBank/DDBJ databases">
        <title>Nori genome reveals adaptations in red seaweeds to the harsh intertidal environment.</title>
        <authorList>
            <person name="Wang D."/>
            <person name="Mao Y."/>
        </authorList>
    </citation>
    <scope>NUCLEOTIDE SEQUENCE</scope>
    <source>
        <tissue evidence="1">Gametophyte</tissue>
    </source>
</reference>
<name>A0ACC3BVE8_PYRYE</name>
<comment type="caution">
    <text evidence="1">The sequence shown here is derived from an EMBL/GenBank/DDBJ whole genome shotgun (WGS) entry which is preliminary data.</text>
</comment>
<accession>A0ACC3BVE8</accession>
<dbReference type="Proteomes" id="UP000798662">
    <property type="component" value="Chromosome 1"/>
</dbReference>
<protein>
    <submittedName>
        <fullName evidence="1">Uncharacterized protein</fullName>
    </submittedName>
</protein>
<gene>
    <name evidence="1" type="ORF">I4F81_004477</name>
</gene>
<dbReference type="EMBL" id="CM020618">
    <property type="protein sequence ID" value="KAK1861899.1"/>
    <property type="molecule type" value="Genomic_DNA"/>
</dbReference>
<evidence type="ECO:0000313" key="2">
    <source>
        <dbReference type="Proteomes" id="UP000798662"/>
    </source>
</evidence>
<organism evidence="1 2">
    <name type="scientific">Pyropia yezoensis</name>
    <name type="common">Susabi-nori</name>
    <name type="synonym">Porphyra yezoensis</name>
    <dbReference type="NCBI Taxonomy" id="2788"/>
    <lineage>
        <taxon>Eukaryota</taxon>
        <taxon>Rhodophyta</taxon>
        <taxon>Bangiophyceae</taxon>
        <taxon>Bangiales</taxon>
        <taxon>Bangiaceae</taxon>
        <taxon>Pyropia</taxon>
    </lineage>
</organism>
<evidence type="ECO:0000313" key="1">
    <source>
        <dbReference type="EMBL" id="KAK1861899.1"/>
    </source>
</evidence>
<keyword evidence="2" id="KW-1185">Reference proteome</keyword>
<sequence length="281" mass="30439">MQWVSHSEPLPLSGRGRGTGWRPRRPRRRRPHAAGINRAQAAVPMASWHVHPNPPACPHTAHLQPPPQRQPPRQGAAPSPPPPSRPTYLPSPTGAAAMGSFKQVLVAALAGLVLLTVSAATTGASTVAAAESAPQALGAAPADGAAAAPMDGLVPIEASHEEEEGADESAADVAVTSRARRHPPRHPYRPRCKVIKICKIRIVYRRRPCRGHRYTHRTAVEGVDDEGLEAGDEEEGEVSDGAAVGALETASRARGPRHYRRYRCRRVRCIIKRKCFRYPRH</sequence>
<proteinExistence type="predicted"/>